<dbReference type="EMBL" id="ML212044">
    <property type="protein sequence ID" value="TFK79415.1"/>
    <property type="molecule type" value="Genomic_DNA"/>
</dbReference>
<dbReference type="AlphaFoldDB" id="A0A5C3NQ22"/>
<dbReference type="InParanoid" id="A0A5C3NQ22"/>
<accession>A0A5C3NQ22</accession>
<name>A0A5C3NQ22_9APHY</name>
<protein>
    <submittedName>
        <fullName evidence="1">Uncharacterized protein</fullName>
    </submittedName>
</protein>
<keyword evidence="2" id="KW-1185">Reference proteome</keyword>
<reference evidence="1 2" key="1">
    <citation type="journal article" date="2019" name="Nat. Ecol. Evol.">
        <title>Megaphylogeny resolves global patterns of mushroom evolution.</title>
        <authorList>
            <person name="Varga T."/>
            <person name="Krizsan K."/>
            <person name="Foldi C."/>
            <person name="Dima B."/>
            <person name="Sanchez-Garcia M."/>
            <person name="Sanchez-Ramirez S."/>
            <person name="Szollosi G.J."/>
            <person name="Szarkandi J.G."/>
            <person name="Papp V."/>
            <person name="Albert L."/>
            <person name="Andreopoulos W."/>
            <person name="Angelini C."/>
            <person name="Antonin V."/>
            <person name="Barry K.W."/>
            <person name="Bougher N.L."/>
            <person name="Buchanan P."/>
            <person name="Buyck B."/>
            <person name="Bense V."/>
            <person name="Catcheside P."/>
            <person name="Chovatia M."/>
            <person name="Cooper J."/>
            <person name="Damon W."/>
            <person name="Desjardin D."/>
            <person name="Finy P."/>
            <person name="Geml J."/>
            <person name="Haridas S."/>
            <person name="Hughes K."/>
            <person name="Justo A."/>
            <person name="Karasinski D."/>
            <person name="Kautmanova I."/>
            <person name="Kiss B."/>
            <person name="Kocsube S."/>
            <person name="Kotiranta H."/>
            <person name="LaButti K.M."/>
            <person name="Lechner B.E."/>
            <person name="Liimatainen K."/>
            <person name="Lipzen A."/>
            <person name="Lukacs Z."/>
            <person name="Mihaltcheva S."/>
            <person name="Morgado L.N."/>
            <person name="Niskanen T."/>
            <person name="Noordeloos M.E."/>
            <person name="Ohm R.A."/>
            <person name="Ortiz-Santana B."/>
            <person name="Ovrebo C."/>
            <person name="Racz N."/>
            <person name="Riley R."/>
            <person name="Savchenko A."/>
            <person name="Shiryaev A."/>
            <person name="Soop K."/>
            <person name="Spirin V."/>
            <person name="Szebenyi C."/>
            <person name="Tomsovsky M."/>
            <person name="Tulloss R.E."/>
            <person name="Uehling J."/>
            <person name="Grigoriev I.V."/>
            <person name="Vagvolgyi C."/>
            <person name="Papp T."/>
            <person name="Martin F.M."/>
            <person name="Miettinen O."/>
            <person name="Hibbett D.S."/>
            <person name="Nagy L.G."/>
        </authorList>
    </citation>
    <scope>NUCLEOTIDE SEQUENCE [LARGE SCALE GENOMIC DNA]</scope>
    <source>
        <strain evidence="1 2">HHB13444</strain>
    </source>
</reference>
<dbReference type="Proteomes" id="UP000308197">
    <property type="component" value="Unassembled WGS sequence"/>
</dbReference>
<gene>
    <name evidence="1" type="ORF">K466DRAFT_505596</name>
</gene>
<evidence type="ECO:0000313" key="2">
    <source>
        <dbReference type="Proteomes" id="UP000308197"/>
    </source>
</evidence>
<sequence>MPALSIGRSLQLTAIAGRDMKSMVECWTFNQELMDIKGMKIQLLGDLTGATYTEIPAEADLKQGPYNAPALQFFTILEGNATITFPTSDEVLHVKPSKLYIAADNAATSELGHYTVVRAGSRLLQFPFKDGVVPEHTAVKGECDTAHAVRDEL</sequence>
<evidence type="ECO:0000313" key="1">
    <source>
        <dbReference type="EMBL" id="TFK79415.1"/>
    </source>
</evidence>
<proteinExistence type="predicted"/>
<organism evidence="1 2">
    <name type="scientific">Polyporus arcularius HHB13444</name>
    <dbReference type="NCBI Taxonomy" id="1314778"/>
    <lineage>
        <taxon>Eukaryota</taxon>
        <taxon>Fungi</taxon>
        <taxon>Dikarya</taxon>
        <taxon>Basidiomycota</taxon>
        <taxon>Agaricomycotina</taxon>
        <taxon>Agaricomycetes</taxon>
        <taxon>Polyporales</taxon>
        <taxon>Polyporaceae</taxon>
        <taxon>Polyporus</taxon>
    </lineage>
</organism>